<accession>A0ABW5ABA5</accession>
<dbReference type="RefSeq" id="WP_377391620.1">
    <property type="nucleotide sequence ID" value="NZ_JBHUIX010000013.1"/>
</dbReference>
<protein>
    <recommendedName>
        <fullName evidence="3">Tetratricopeptide repeat protein</fullName>
    </recommendedName>
</protein>
<dbReference type="Gene3D" id="1.25.40.10">
    <property type="entry name" value="Tetratricopeptide repeat domain"/>
    <property type="match status" value="1"/>
</dbReference>
<keyword evidence="2" id="KW-1185">Reference proteome</keyword>
<reference evidence="2" key="1">
    <citation type="journal article" date="2019" name="Int. J. Syst. Evol. Microbiol.">
        <title>The Global Catalogue of Microorganisms (GCM) 10K type strain sequencing project: providing services to taxonomists for standard genome sequencing and annotation.</title>
        <authorList>
            <consortium name="The Broad Institute Genomics Platform"/>
            <consortium name="The Broad Institute Genome Sequencing Center for Infectious Disease"/>
            <person name="Wu L."/>
            <person name="Ma J."/>
        </authorList>
    </citation>
    <scope>NUCLEOTIDE SEQUENCE [LARGE SCALE GENOMIC DNA]</scope>
    <source>
        <strain evidence="2">CCUG 55131</strain>
    </source>
</reference>
<comment type="caution">
    <text evidence="1">The sequence shown here is derived from an EMBL/GenBank/DDBJ whole genome shotgun (WGS) entry which is preliminary data.</text>
</comment>
<dbReference type="Proteomes" id="UP001597413">
    <property type="component" value="Unassembled WGS sequence"/>
</dbReference>
<dbReference type="SUPFAM" id="SSF48452">
    <property type="entry name" value="TPR-like"/>
    <property type="match status" value="1"/>
</dbReference>
<evidence type="ECO:0000313" key="1">
    <source>
        <dbReference type="EMBL" id="MFD2175234.1"/>
    </source>
</evidence>
<name>A0ABW5ABA5_9RHOB</name>
<proteinExistence type="predicted"/>
<evidence type="ECO:0000313" key="2">
    <source>
        <dbReference type="Proteomes" id="UP001597413"/>
    </source>
</evidence>
<gene>
    <name evidence="1" type="ORF">ACFSM0_14155</name>
</gene>
<sequence>MPPIDLKSLLAGAASARSRPYESAEAIARALEAAPEDVEVRLAAYRFHFYGHDYTAALPQAEAILRLAARRLNIATDWQAVGAADADFTAHDFAPGLYLQALVGIGYCAVRMGEADLARAVLTKAGALDPTDRFGGAWLLDRFEAGEDTEL</sequence>
<organism evidence="1 2">
    <name type="scientific">Rhodobacter lacus</name>
    <dbReference type="NCBI Taxonomy" id="1641972"/>
    <lineage>
        <taxon>Bacteria</taxon>
        <taxon>Pseudomonadati</taxon>
        <taxon>Pseudomonadota</taxon>
        <taxon>Alphaproteobacteria</taxon>
        <taxon>Rhodobacterales</taxon>
        <taxon>Rhodobacter group</taxon>
        <taxon>Rhodobacter</taxon>
    </lineage>
</organism>
<dbReference type="EMBL" id="JBHUIX010000013">
    <property type="protein sequence ID" value="MFD2175234.1"/>
    <property type="molecule type" value="Genomic_DNA"/>
</dbReference>
<evidence type="ECO:0008006" key="3">
    <source>
        <dbReference type="Google" id="ProtNLM"/>
    </source>
</evidence>
<dbReference type="InterPro" id="IPR011990">
    <property type="entry name" value="TPR-like_helical_dom_sf"/>
</dbReference>